<evidence type="ECO:0000313" key="2">
    <source>
        <dbReference type="EMBL" id="KAH0569793.1"/>
    </source>
</evidence>
<keyword evidence="3" id="KW-1185">Reference proteome</keyword>
<dbReference type="EMBL" id="AUWU02000008">
    <property type="protein sequence ID" value="KAH0569793.1"/>
    <property type="molecule type" value="Genomic_DNA"/>
</dbReference>
<dbReference type="EMBL" id="KI546104">
    <property type="protein sequence ID" value="EST44869.1"/>
    <property type="molecule type" value="Genomic_DNA"/>
</dbReference>
<dbReference type="VEuPathDB" id="GiardiaDB:SS50377_27761"/>
<organism evidence="1">
    <name type="scientific">Spironucleus salmonicida</name>
    <dbReference type="NCBI Taxonomy" id="348837"/>
    <lineage>
        <taxon>Eukaryota</taxon>
        <taxon>Metamonada</taxon>
        <taxon>Diplomonadida</taxon>
        <taxon>Hexamitidae</taxon>
        <taxon>Hexamitinae</taxon>
        <taxon>Spironucleus</taxon>
    </lineage>
</organism>
<proteinExistence type="predicted"/>
<accession>V6LVM7</accession>
<dbReference type="Gene3D" id="3.30.530.20">
    <property type="match status" value="1"/>
</dbReference>
<dbReference type="SUPFAM" id="SSF55961">
    <property type="entry name" value="Bet v1-like"/>
    <property type="match status" value="1"/>
</dbReference>
<dbReference type="Proteomes" id="UP000018208">
    <property type="component" value="Unassembled WGS sequence"/>
</dbReference>
<reference evidence="1 2" key="1">
    <citation type="journal article" date="2014" name="PLoS Genet.">
        <title>The Genome of Spironucleus salmonicida Highlights a Fish Pathogen Adapted to Fluctuating Environments.</title>
        <authorList>
            <person name="Xu F."/>
            <person name="Jerlstrom-Hultqvist J."/>
            <person name="Einarsson E."/>
            <person name="Astvaldsson A."/>
            <person name="Svard S.G."/>
            <person name="Andersson J.O."/>
        </authorList>
    </citation>
    <scope>NUCLEOTIDE SEQUENCE</scope>
    <source>
        <strain evidence="2">ATCC 50377</strain>
    </source>
</reference>
<evidence type="ECO:0000313" key="3">
    <source>
        <dbReference type="Proteomes" id="UP000018208"/>
    </source>
</evidence>
<dbReference type="InterPro" id="IPR023393">
    <property type="entry name" value="START-like_dom_sf"/>
</dbReference>
<protein>
    <recommendedName>
        <fullName evidence="4">START domain-containing protein</fullName>
    </recommendedName>
</protein>
<gene>
    <name evidence="1" type="ORF">SS50377_15229</name>
    <name evidence="2" type="ORF">SS50377_27761</name>
</gene>
<dbReference type="AlphaFoldDB" id="V6LVM7"/>
<evidence type="ECO:0000313" key="1">
    <source>
        <dbReference type="EMBL" id="EST44869.1"/>
    </source>
</evidence>
<reference evidence="2" key="2">
    <citation type="submission" date="2020-12" db="EMBL/GenBank/DDBJ databases">
        <title>New Spironucleus salmonicida genome in near-complete chromosomes.</title>
        <authorList>
            <person name="Xu F."/>
            <person name="Kurt Z."/>
            <person name="Jimenez-Gonzalez A."/>
            <person name="Astvaldsson A."/>
            <person name="Andersson J.O."/>
            <person name="Svard S.G."/>
        </authorList>
    </citation>
    <scope>NUCLEOTIDE SEQUENCE</scope>
    <source>
        <strain evidence="2">ATCC 50377</strain>
    </source>
</reference>
<sequence length="216" mass="24402">MDLQNFLSDCAKTDVSEIVRSVFAKIDVSKLTEYRKIVKSLKIEMPDSAFKAIYGEVIIDKPLEFALSVFDENYTEITEKSHPALLKIHVFQNCFFDSNGSKTHFLVHSCALSPVPSIVSNREVFCHAQRDNEPDQMTQYMVSVDPFASPTPKTVTGKVLAGFFRMERYGQQTKFSQFSFLDPSGKIPGKIFNIALDGRNDILIIIKKICENSTVE</sequence>
<name>V6LVM7_9EUKA</name>
<evidence type="ECO:0008006" key="4">
    <source>
        <dbReference type="Google" id="ProtNLM"/>
    </source>
</evidence>